<dbReference type="RefSeq" id="WP_280939663.1">
    <property type="nucleotide sequence ID" value="NZ_CP123759.1"/>
</dbReference>
<gene>
    <name evidence="1" type="ORF">QG404_07550</name>
</gene>
<accession>A0ABY8P5D6</accession>
<dbReference type="Proteomes" id="UP001231859">
    <property type="component" value="Chromosome"/>
</dbReference>
<keyword evidence="2" id="KW-1185">Reference proteome</keyword>
<dbReference type="Pfam" id="PF08809">
    <property type="entry name" value="DUF1799"/>
    <property type="match status" value="1"/>
</dbReference>
<organism evidence="1 2">
    <name type="scientific">Arsenophonus apicola</name>
    <dbReference type="NCBI Taxonomy" id="2879119"/>
    <lineage>
        <taxon>Bacteria</taxon>
        <taxon>Pseudomonadati</taxon>
        <taxon>Pseudomonadota</taxon>
        <taxon>Gammaproteobacteria</taxon>
        <taxon>Enterobacterales</taxon>
        <taxon>Morganellaceae</taxon>
        <taxon>Arsenophonus</taxon>
    </lineage>
</organism>
<protein>
    <submittedName>
        <fullName evidence="1">DUF1799 domain-containing protein</fullName>
    </submittedName>
</protein>
<name>A0ABY8P5D6_9GAMM</name>
<reference evidence="1 2" key="1">
    <citation type="submission" date="2023-04" db="EMBL/GenBank/DDBJ databases">
        <title>Genome dynamics across the evolutionary transition to endosymbiosis.</title>
        <authorList>
            <person name="Siozios S."/>
            <person name="Nadal-Jimenez P."/>
            <person name="Azagi T."/>
            <person name="Sprong H."/>
            <person name="Frost C.L."/>
            <person name="Parratt S.R."/>
            <person name="Taylor G."/>
            <person name="Brettell L."/>
            <person name="Lew K.C."/>
            <person name="Croft L."/>
            <person name="King K.C."/>
            <person name="Brockhurst M.A."/>
            <person name="Hypsa V."/>
            <person name="Novakova E."/>
            <person name="Darby A.C."/>
            <person name="Hurst G.D.D."/>
        </authorList>
    </citation>
    <scope>NUCLEOTIDE SEQUENCE [LARGE SCALE GENOMIC DNA]</scope>
    <source>
        <strain evidence="2">aApi_AU</strain>
    </source>
</reference>
<sequence length="90" mass="10441">MTVTEIRNFETAFGFTPESCDIEVWPDVWSAYLTFNAMRTQWRTSFNGPTGLDYSVLSQVIDLLNLTSDKTTLFNDIRVMEARALVMMYR</sequence>
<proteinExistence type="predicted"/>
<dbReference type="EMBL" id="CP123759">
    <property type="protein sequence ID" value="WGO84706.1"/>
    <property type="molecule type" value="Genomic_DNA"/>
</dbReference>
<evidence type="ECO:0000313" key="1">
    <source>
        <dbReference type="EMBL" id="WGO84706.1"/>
    </source>
</evidence>
<evidence type="ECO:0000313" key="2">
    <source>
        <dbReference type="Proteomes" id="UP001231859"/>
    </source>
</evidence>
<dbReference type="InterPro" id="IPR014915">
    <property type="entry name" value="Phage_TLS_TfmB"/>
</dbReference>